<dbReference type="PANTHER" id="PTHR22617:SF45">
    <property type="entry name" value="CHEMOTAXIS PROTEIN CHEW"/>
    <property type="match status" value="1"/>
</dbReference>
<protein>
    <recommendedName>
        <fullName evidence="2">Chemotaxis protein CheW</fullName>
    </recommendedName>
</protein>
<dbReference type="RefSeq" id="WP_259452016.1">
    <property type="nucleotide sequence ID" value="NZ_CP119520.1"/>
</dbReference>
<dbReference type="InterPro" id="IPR002545">
    <property type="entry name" value="CheW-lke_dom"/>
</dbReference>
<dbReference type="InterPro" id="IPR036061">
    <property type="entry name" value="CheW-like_dom_sf"/>
</dbReference>
<comment type="subcellular location">
    <subcellularLocation>
        <location evidence="1">Cytoplasm</location>
    </subcellularLocation>
</comment>
<dbReference type="PANTHER" id="PTHR22617">
    <property type="entry name" value="CHEMOTAXIS SENSOR HISTIDINE KINASE-RELATED"/>
    <property type="match status" value="1"/>
</dbReference>
<evidence type="ECO:0000313" key="5">
    <source>
        <dbReference type="EMBL" id="MCS0633021.1"/>
    </source>
</evidence>
<dbReference type="InterPro" id="IPR039315">
    <property type="entry name" value="CheW"/>
</dbReference>
<sequence length="226" mass="24386">MKQLPVRAWNEDACWRRIGVMGDRSCPELARHVHCRNCPVYAGAAQHNLQRPVDADYRDAWARELARPEPPPARTDAAALAFRIGREWLAVAMALAVEVAPPAPAHRVPHRSRGALLGIVNVGGRLLPAVSLARLMNVDTDGIPPPPGRHAFARLLVLTLGPHRYALPVDEVHGVVRHAQDAMSPPAANVGHAPPGLVAGMIADSAIEAGLLDTARLRSELETLLR</sequence>
<dbReference type="Gene3D" id="2.40.50.180">
    <property type="entry name" value="CheA-289, Domain 4"/>
    <property type="match status" value="1"/>
</dbReference>
<feature type="domain" description="CheW-like" evidence="4">
    <location>
        <begin position="76"/>
        <end position="223"/>
    </location>
</feature>
<keyword evidence="6" id="KW-1185">Reference proteome</keyword>
<evidence type="ECO:0000259" key="4">
    <source>
        <dbReference type="PROSITE" id="PS50851"/>
    </source>
</evidence>
<name>A0ABT2C6R0_9BURK</name>
<accession>A0ABT2C6R0</accession>
<evidence type="ECO:0000313" key="6">
    <source>
        <dbReference type="Proteomes" id="UP001165263"/>
    </source>
</evidence>
<evidence type="ECO:0000256" key="3">
    <source>
        <dbReference type="ARBA" id="ARBA00022490"/>
    </source>
</evidence>
<proteinExistence type="predicted"/>
<keyword evidence="3" id="KW-0963">Cytoplasm</keyword>
<dbReference type="Gene3D" id="2.30.30.40">
    <property type="entry name" value="SH3 Domains"/>
    <property type="match status" value="1"/>
</dbReference>
<dbReference type="SMART" id="SM00260">
    <property type="entry name" value="CheW"/>
    <property type="match status" value="1"/>
</dbReference>
<evidence type="ECO:0000256" key="2">
    <source>
        <dbReference type="ARBA" id="ARBA00021483"/>
    </source>
</evidence>
<dbReference type="Proteomes" id="UP001165263">
    <property type="component" value="Unassembled WGS sequence"/>
</dbReference>
<reference evidence="5" key="1">
    <citation type="submission" date="2022-08" db="EMBL/GenBank/DDBJ databases">
        <title>Reclassification of Massilia species as members of the genera Telluria, Duganella, Pseudoduganella, Mokoshia gen. nov. and Zemynaea gen. nov. using orthogonal and non-orthogonal genome-based approaches.</title>
        <authorList>
            <person name="Bowman J.P."/>
        </authorList>
    </citation>
    <scope>NUCLEOTIDE SEQUENCE</scope>
    <source>
        <strain evidence="5">LMG 11547</strain>
    </source>
</reference>
<gene>
    <name evidence="5" type="ORF">NX786_27170</name>
</gene>
<evidence type="ECO:0000256" key="1">
    <source>
        <dbReference type="ARBA" id="ARBA00004496"/>
    </source>
</evidence>
<comment type="caution">
    <text evidence="5">The sequence shown here is derived from an EMBL/GenBank/DDBJ whole genome shotgun (WGS) entry which is preliminary data.</text>
</comment>
<dbReference type="EMBL" id="JANUHC010000012">
    <property type="protein sequence ID" value="MCS0633021.1"/>
    <property type="molecule type" value="Genomic_DNA"/>
</dbReference>
<dbReference type="SUPFAM" id="SSF50341">
    <property type="entry name" value="CheW-like"/>
    <property type="match status" value="1"/>
</dbReference>
<dbReference type="Pfam" id="PF01584">
    <property type="entry name" value="CheW"/>
    <property type="match status" value="1"/>
</dbReference>
<dbReference type="PROSITE" id="PS50851">
    <property type="entry name" value="CHEW"/>
    <property type="match status" value="1"/>
</dbReference>
<organism evidence="5 6">
    <name type="scientific">Telluria mixta</name>
    <dbReference type="NCBI Taxonomy" id="34071"/>
    <lineage>
        <taxon>Bacteria</taxon>
        <taxon>Pseudomonadati</taxon>
        <taxon>Pseudomonadota</taxon>
        <taxon>Betaproteobacteria</taxon>
        <taxon>Burkholderiales</taxon>
        <taxon>Oxalobacteraceae</taxon>
        <taxon>Telluria group</taxon>
        <taxon>Telluria</taxon>
    </lineage>
</organism>